<dbReference type="PANTHER" id="PTHR38813:SF1">
    <property type="entry name" value="TOXIN RELE1-RELATED"/>
    <property type="match status" value="1"/>
</dbReference>
<dbReference type="Proteomes" id="UP000006621">
    <property type="component" value="Chromosome"/>
</dbReference>
<dbReference type="InterPro" id="IPR052747">
    <property type="entry name" value="TA_system_RelE_toxin"/>
</dbReference>
<dbReference type="RefSeq" id="WP_013886406.1">
    <property type="nucleotide sequence ID" value="NC_015672.1"/>
</dbReference>
<dbReference type="Pfam" id="PF05016">
    <property type="entry name" value="ParE_toxin"/>
    <property type="match status" value="1"/>
</dbReference>
<dbReference type="PANTHER" id="PTHR38813">
    <property type="match status" value="1"/>
</dbReference>
<dbReference type="AlphaFoldDB" id="F8E759"/>
<dbReference type="InterPro" id="IPR007712">
    <property type="entry name" value="RelE/ParE_toxin"/>
</dbReference>
<dbReference type="eggNOG" id="COG2026">
    <property type="taxonomic scope" value="Bacteria"/>
</dbReference>
<keyword evidence="1" id="KW-1277">Toxin-antitoxin system</keyword>
<keyword evidence="3" id="KW-1185">Reference proteome</keyword>
<accession>F8E759</accession>
<dbReference type="Gene3D" id="3.30.2310.20">
    <property type="entry name" value="RelE-like"/>
    <property type="match status" value="1"/>
</dbReference>
<reference evidence="2 3" key="1">
    <citation type="journal article" date="2011" name="Stand. Genomic Sci.">
        <title>Genome sequence of the moderately thermophilic halophile Flexistipes sinusarabici strain (MAS10).</title>
        <authorList>
            <person name="Lapidus A."/>
            <person name="Chertkov O."/>
            <person name="Nolan M."/>
            <person name="Lucas S."/>
            <person name="Hammon N."/>
            <person name="Deshpande S."/>
            <person name="Cheng J.F."/>
            <person name="Tapia R."/>
            <person name="Han C."/>
            <person name="Goodwin L."/>
            <person name="Pitluck S."/>
            <person name="Liolios K."/>
            <person name="Pagani I."/>
            <person name="Ivanova N."/>
            <person name="Huntemann M."/>
            <person name="Mavromatis K."/>
            <person name="Mikhailova N."/>
            <person name="Pati A."/>
            <person name="Chen A."/>
            <person name="Palaniappan K."/>
            <person name="Land M."/>
            <person name="Hauser L."/>
            <person name="Brambilla E.M."/>
            <person name="Rohde M."/>
            <person name="Abt B."/>
            <person name="Spring S."/>
            <person name="Goker M."/>
            <person name="Bristow J."/>
            <person name="Eisen J.A."/>
            <person name="Markowitz V."/>
            <person name="Hugenholtz P."/>
            <person name="Kyrpides N.C."/>
            <person name="Klenk H.P."/>
            <person name="Woyke T."/>
        </authorList>
    </citation>
    <scope>NUCLEOTIDE SEQUENCE [LARGE SCALE GENOMIC DNA]</scope>
    <source>
        <strain evidence="3">DSM 4947 / MAS 10</strain>
    </source>
</reference>
<dbReference type="EMBL" id="CP002858">
    <property type="protein sequence ID" value="AEI14922.1"/>
    <property type="molecule type" value="Genomic_DNA"/>
</dbReference>
<dbReference type="SUPFAM" id="SSF143011">
    <property type="entry name" value="RelE-like"/>
    <property type="match status" value="1"/>
</dbReference>
<name>F8E759_FLESM</name>
<evidence type="ECO:0000256" key="1">
    <source>
        <dbReference type="ARBA" id="ARBA00022649"/>
    </source>
</evidence>
<organism evidence="2 3">
    <name type="scientific">Flexistipes sinusarabici (strain ATCC 49648 / DSM 4947 / MAS 10)</name>
    <dbReference type="NCBI Taxonomy" id="717231"/>
    <lineage>
        <taxon>Bacteria</taxon>
        <taxon>Pseudomonadati</taxon>
        <taxon>Deferribacterota</taxon>
        <taxon>Deferribacteres</taxon>
        <taxon>Deferribacterales</taxon>
        <taxon>Flexistipitaceae</taxon>
        <taxon>Flexistipes</taxon>
    </lineage>
</organism>
<dbReference type="KEGG" id="fsi:Flexsi_1268"/>
<reference evidence="3" key="2">
    <citation type="submission" date="2011-06" db="EMBL/GenBank/DDBJ databases">
        <title>The complete genome of Flexistipes sinusarabici DSM 4947.</title>
        <authorList>
            <person name="Lucas S."/>
            <person name="Han J."/>
            <person name="Lapidus A."/>
            <person name="Bruce D."/>
            <person name="Goodwin L."/>
            <person name="Pitluck S."/>
            <person name="Peters L."/>
            <person name="Kyrpides N."/>
            <person name="Mavromatis K."/>
            <person name="Ivanova N."/>
            <person name="Mikhailova N."/>
            <person name="Chertkov O."/>
            <person name="Detter J.C."/>
            <person name="Tapia R."/>
            <person name="Han C."/>
            <person name="Land M."/>
            <person name="Hauser L."/>
            <person name="Markowitz V."/>
            <person name="Cheng J.-F."/>
            <person name="Hugenholtz P."/>
            <person name="Woyke T."/>
            <person name="Wu D."/>
            <person name="Spring S."/>
            <person name="Schroeder M."/>
            <person name="Brambilla E."/>
            <person name="Klenk H.-P."/>
            <person name="Eisen J.A."/>
        </authorList>
    </citation>
    <scope>NUCLEOTIDE SEQUENCE [LARGE SCALE GENOMIC DNA]</scope>
    <source>
        <strain evidence="3">DSM 4947 / MAS 10</strain>
    </source>
</reference>
<protein>
    <submittedName>
        <fullName evidence="2">Plasmid stabilization system</fullName>
    </submittedName>
</protein>
<gene>
    <name evidence="2" type="ordered locus">Flexsi_1268</name>
</gene>
<dbReference type="STRING" id="717231.Flexsi_1268"/>
<dbReference type="HOGENOM" id="CLU_155761_6_4_0"/>
<dbReference type="InterPro" id="IPR035093">
    <property type="entry name" value="RelE/ParE_toxin_dom_sf"/>
</dbReference>
<proteinExistence type="predicted"/>
<evidence type="ECO:0000313" key="3">
    <source>
        <dbReference type="Proteomes" id="UP000006621"/>
    </source>
</evidence>
<evidence type="ECO:0000313" key="2">
    <source>
        <dbReference type="EMBL" id="AEI14922.1"/>
    </source>
</evidence>
<sequence length="84" mass="9813">MFEIYLTSKVKKDLNGIPKTMISKIKKDIQNLANFPDLSNIKKLNNHPLADFSLRTGNYRTLFDVDTNNKIIYILKIGHRKDIY</sequence>